<dbReference type="PANTHER" id="PTHR31816:SF3">
    <property type="entry name" value="MICOS COMPLEX SUBUNIT MIC13"/>
    <property type="match status" value="1"/>
</dbReference>
<evidence type="ECO:0000256" key="3">
    <source>
        <dbReference type="ARBA" id="ARBA00022692"/>
    </source>
</evidence>
<evidence type="ECO:0000256" key="5">
    <source>
        <dbReference type="ARBA" id="ARBA00022989"/>
    </source>
</evidence>
<accession>A0AAV8ZCB8</accession>
<evidence type="ECO:0000256" key="7">
    <source>
        <dbReference type="ARBA" id="ARBA00023136"/>
    </source>
</evidence>
<keyword evidence="6 8" id="KW-0496">Mitochondrion</keyword>
<name>A0AAV8ZCB8_9CUCU</name>
<evidence type="ECO:0000256" key="4">
    <source>
        <dbReference type="ARBA" id="ARBA00022792"/>
    </source>
</evidence>
<comment type="subunit">
    <text evidence="8">Component of the mitochondrial contact site and cristae organizing system (MICOS) complex.</text>
</comment>
<organism evidence="9 10">
    <name type="scientific">Rhamnusium bicolor</name>
    <dbReference type="NCBI Taxonomy" id="1586634"/>
    <lineage>
        <taxon>Eukaryota</taxon>
        <taxon>Metazoa</taxon>
        <taxon>Ecdysozoa</taxon>
        <taxon>Arthropoda</taxon>
        <taxon>Hexapoda</taxon>
        <taxon>Insecta</taxon>
        <taxon>Pterygota</taxon>
        <taxon>Neoptera</taxon>
        <taxon>Endopterygota</taxon>
        <taxon>Coleoptera</taxon>
        <taxon>Polyphaga</taxon>
        <taxon>Cucujiformia</taxon>
        <taxon>Chrysomeloidea</taxon>
        <taxon>Cerambycidae</taxon>
        <taxon>Lepturinae</taxon>
        <taxon>Rhagiini</taxon>
        <taxon>Rhamnusium</taxon>
    </lineage>
</organism>
<dbReference type="AlphaFoldDB" id="A0AAV8ZCB8"/>
<reference evidence="9" key="1">
    <citation type="journal article" date="2023" name="Insect Mol. Biol.">
        <title>Genome sequencing provides insights into the evolution of gene families encoding plant cell wall-degrading enzymes in longhorned beetles.</title>
        <authorList>
            <person name="Shin N.R."/>
            <person name="Okamura Y."/>
            <person name="Kirsch R."/>
            <person name="Pauchet Y."/>
        </authorList>
    </citation>
    <scope>NUCLEOTIDE SEQUENCE</scope>
    <source>
        <strain evidence="9">RBIC_L_NR</strain>
    </source>
</reference>
<proteinExistence type="inferred from homology"/>
<evidence type="ECO:0000313" key="9">
    <source>
        <dbReference type="EMBL" id="KAJ8962014.1"/>
    </source>
</evidence>
<evidence type="ECO:0000256" key="2">
    <source>
        <dbReference type="ARBA" id="ARBA00006771"/>
    </source>
</evidence>
<keyword evidence="3" id="KW-0812">Transmembrane</keyword>
<dbReference type="GO" id="GO:0044284">
    <property type="term" value="C:mitochondrial crista junction"/>
    <property type="evidence" value="ECO:0007669"/>
    <property type="project" value="TreeGrafter"/>
</dbReference>
<comment type="subcellular location">
    <subcellularLocation>
        <location evidence="1 8">Mitochondrion inner membrane</location>
        <topology evidence="1 8">Single-pass membrane protein</topology>
    </subcellularLocation>
</comment>
<dbReference type="PANTHER" id="PTHR31816">
    <property type="entry name" value="MICOS COMPLEX SUBUNIT MIC13"/>
    <property type="match status" value="1"/>
</dbReference>
<dbReference type="GO" id="GO:0042407">
    <property type="term" value="P:cristae formation"/>
    <property type="evidence" value="ECO:0007669"/>
    <property type="project" value="TreeGrafter"/>
</dbReference>
<comment type="caution">
    <text evidence="9">The sequence shown here is derived from an EMBL/GenBank/DDBJ whole genome shotgun (WGS) entry which is preliminary data.</text>
</comment>
<dbReference type="InterPro" id="IPR026769">
    <property type="entry name" value="Mic13"/>
</dbReference>
<sequence length="123" mass="14127">MFKFAVKVGLATTAVYYINEQGVWRNSNESVRTYEKFKDTIKPYIQDVKSQIPIELPTLPETDKWSSLVKQSWNSGVLTTFKFISELPRILNNWSAKGIDAALQNPNIKNVVESFTLKKVEKK</sequence>
<comment type="similarity">
    <text evidence="2 8">Belongs to the MICOS complex subunit Mic13 family.</text>
</comment>
<dbReference type="Proteomes" id="UP001162156">
    <property type="component" value="Unassembled WGS sequence"/>
</dbReference>
<dbReference type="GO" id="GO:0061617">
    <property type="term" value="C:MICOS complex"/>
    <property type="evidence" value="ECO:0007669"/>
    <property type="project" value="UniProtKB-UniRule"/>
</dbReference>
<protein>
    <recommendedName>
        <fullName evidence="8">MICOS complex subunit MIC13</fullName>
    </recommendedName>
</protein>
<gene>
    <name evidence="9" type="ORF">NQ314_005796</name>
</gene>
<keyword evidence="7" id="KW-0472">Membrane</keyword>
<keyword evidence="4 8" id="KW-0999">Mitochondrion inner membrane</keyword>
<evidence type="ECO:0000256" key="8">
    <source>
        <dbReference type="RuleBase" id="RU363009"/>
    </source>
</evidence>
<evidence type="ECO:0000256" key="6">
    <source>
        <dbReference type="ARBA" id="ARBA00023128"/>
    </source>
</evidence>
<dbReference type="EMBL" id="JANEYF010001596">
    <property type="protein sequence ID" value="KAJ8962014.1"/>
    <property type="molecule type" value="Genomic_DNA"/>
</dbReference>
<keyword evidence="5" id="KW-1133">Transmembrane helix</keyword>
<comment type="function">
    <text evidence="8">Component of the MICOS complex, a large protein complex of the mitochondrial inner membrane that plays crucial roles in the maintenance of crista junctions, inner membrane architecture, and formation of contact sites to the outer membrane.</text>
</comment>
<evidence type="ECO:0000313" key="10">
    <source>
        <dbReference type="Proteomes" id="UP001162156"/>
    </source>
</evidence>
<keyword evidence="10" id="KW-1185">Reference proteome</keyword>
<dbReference type="Pfam" id="PF15884">
    <property type="entry name" value="QIL1"/>
    <property type="match status" value="1"/>
</dbReference>
<evidence type="ECO:0000256" key="1">
    <source>
        <dbReference type="ARBA" id="ARBA00004434"/>
    </source>
</evidence>